<dbReference type="Gene3D" id="1.50.40.10">
    <property type="entry name" value="Mitochondrial carrier domain"/>
    <property type="match status" value="1"/>
</dbReference>
<gene>
    <name evidence="4" type="ORF">Fmac_031842</name>
</gene>
<keyword evidence="3" id="KW-0472">Membrane</keyword>
<name>A0ABD1L375_9FABA</name>
<protein>
    <submittedName>
        <fullName evidence="4">Uncharacterized protein</fullName>
    </submittedName>
</protein>
<organism evidence="4 5">
    <name type="scientific">Flemingia macrophylla</name>
    <dbReference type="NCBI Taxonomy" id="520843"/>
    <lineage>
        <taxon>Eukaryota</taxon>
        <taxon>Viridiplantae</taxon>
        <taxon>Streptophyta</taxon>
        <taxon>Embryophyta</taxon>
        <taxon>Tracheophyta</taxon>
        <taxon>Spermatophyta</taxon>
        <taxon>Magnoliopsida</taxon>
        <taxon>eudicotyledons</taxon>
        <taxon>Gunneridae</taxon>
        <taxon>Pentapetalae</taxon>
        <taxon>rosids</taxon>
        <taxon>fabids</taxon>
        <taxon>Fabales</taxon>
        <taxon>Fabaceae</taxon>
        <taxon>Papilionoideae</taxon>
        <taxon>50 kb inversion clade</taxon>
        <taxon>NPAAA clade</taxon>
        <taxon>indigoferoid/millettioid clade</taxon>
        <taxon>Phaseoleae</taxon>
        <taxon>Flemingia</taxon>
    </lineage>
</organism>
<evidence type="ECO:0000256" key="2">
    <source>
        <dbReference type="ARBA" id="ARBA00022692"/>
    </source>
</evidence>
<sequence>MLTTCVIQPIDMIKVRIQLGQGSAAQVTTTMLKNEGVAAFYKDKRLVLTMEDLSKALRETFKFLDVTKLEKSR</sequence>
<dbReference type="EMBL" id="JBGMDY010000011">
    <property type="protein sequence ID" value="KAL2317966.1"/>
    <property type="molecule type" value="Genomic_DNA"/>
</dbReference>
<proteinExistence type="predicted"/>
<keyword evidence="5" id="KW-1185">Reference proteome</keyword>
<reference evidence="4 5" key="1">
    <citation type="submission" date="2024-08" db="EMBL/GenBank/DDBJ databases">
        <title>Insights into the chromosomal genome structure of Flemingia macrophylla.</title>
        <authorList>
            <person name="Ding Y."/>
            <person name="Zhao Y."/>
            <person name="Bi W."/>
            <person name="Wu M."/>
            <person name="Zhao G."/>
            <person name="Gong Y."/>
            <person name="Li W."/>
            <person name="Zhang P."/>
        </authorList>
    </citation>
    <scope>NUCLEOTIDE SEQUENCE [LARGE SCALE GENOMIC DNA]</scope>
    <source>
        <strain evidence="4">DYQJB</strain>
        <tissue evidence="4">Leaf</tissue>
    </source>
</reference>
<evidence type="ECO:0000313" key="4">
    <source>
        <dbReference type="EMBL" id="KAL2317966.1"/>
    </source>
</evidence>
<evidence type="ECO:0000313" key="5">
    <source>
        <dbReference type="Proteomes" id="UP001603857"/>
    </source>
</evidence>
<dbReference type="GO" id="GO:0016020">
    <property type="term" value="C:membrane"/>
    <property type="evidence" value="ECO:0007669"/>
    <property type="project" value="UniProtKB-SubCell"/>
</dbReference>
<dbReference type="Proteomes" id="UP001603857">
    <property type="component" value="Unassembled WGS sequence"/>
</dbReference>
<evidence type="ECO:0000256" key="3">
    <source>
        <dbReference type="ARBA" id="ARBA00023136"/>
    </source>
</evidence>
<accession>A0ABD1L375</accession>
<comment type="subcellular location">
    <subcellularLocation>
        <location evidence="1">Membrane</location>
        <topology evidence="1">Multi-pass membrane protein</topology>
    </subcellularLocation>
</comment>
<dbReference type="AlphaFoldDB" id="A0ABD1L375"/>
<dbReference type="InterPro" id="IPR018108">
    <property type="entry name" value="MCP_transmembrane"/>
</dbReference>
<keyword evidence="2" id="KW-0812">Transmembrane</keyword>
<comment type="caution">
    <text evidence="4">The sequence shown here is derived from an EMBL/GenBank/DDBJ whole genome shotgun (WGS) entry which is preliminary data.</text>
</comment>
<dbReference type="InterPro" id="IPR023395">
    <property type="entry name" value="MCP_dom_sf"/>
</dbReference>
<dbReference type="Pfam" id="PF00153">
    <property type="entry name" value="Mito_carr"/>
    <property type="match status" value="1"/>
</dbReference>
<dbReference type="SUPFAM" id="SSF103506">
    <property type="entry name" value="Mitochondrial carrier"/>
    <property type="match status" value="1"/>
</dbReference>
<evidence type="ECO:0000256" key="1">
    <source>
        <dbReference type="ARBA" id="ARBA00004141"/>
    </source>
</evidence>